<dbReference type="EMBL" id="LJXT01000004">
    <property type="protein sequence ID" value="KPQ19901.1"/>
    <property type="molecule type" value="Genomic_DNA"/>
</dbReference>
<comment type="caution">
    <text evidence="1">The sequence shown here is derived from an EMBL/GenBank/DDBJ whole genome shotgun (WGS) entry which is preliminary data.</text>
</comment>
<sequence length="379" mass="44269">MVHYDYIFAGGGCAAYSMLFYLSKSKLKSKQILVIDPMGDDFPNKTWCYWAKSPLQIQPVSETKFWNKLNLSKNGSKLTLPLGELNYYHIEAGNFFKELKGHFSSIPSITFLEEKITNISPTSQNFEIETDSGEAFTCDYLLDSRLEEGDFQNQKILKQQFVGWKIKTEQSFFDDSAVTLMDILPQDQKNFSFGYILPYDSKHALVEYTAYSEEAIPKENLKASLNSYLEQHLQNVDYSVYFEETGAIPMSTQYKTVQTHERWIPIGTRAGWSRPSTGYTFQFIQEHCQKLVNELESDLVLSKKSIPSRHFFYDNILLNIAKKWPEQLENVFFDLFTVNSTENVLRFLQAKTSFWEEINLLRKVRFAPYLKSLWYYEKH</sequence>
<name>A0A0P7XRR6_9BACT</name>
<proteinExistence type="predicted"/>
<dbReference type="PATRIC" id="fig|1305737.6.peg.817"/>
<evidence type="ECO:0000313" key="1">
    <source>
        <dbReference type="EMBL" id="KPQ19901.1"/>
    </source>
</evidence>
<gene>
    <name evidence="1" type="primary">crtY</name>
    <name evidence="1" type="ORF">HLUCCX10_01130</name>
</gene>
<dbReference type="OrthoDB" id="24355at2"/>
<dbReference type="AlphaFoldDB" id="A0A0P7XRR6"/>
<dbReference type="SUPFAM" id="SSF51905">
    <property type="entry name" value="FAD/NAD(P)-binding domain"/>
    <property type="match status" value="1"/>
</dbReference>
<dbReference type="STRING" id="1305737.GCA_000526355_00689"/>
<dbReference type="Gene3D" id="3.50.50.60">
    <property type="entry name" value="FAD/NAD(P)-binding domain"/>
    <property type="match status" value="1"/>
</dbReference>
<dbReference type="Pfam" id="PF05834">
    <property type="entry name" value="Lycopene_cycl"/>
    <property type="match status" value="1"/>
</dbReference>
<dbReference type="Proteomes" id="UP000050421">
    <property type="component" value="Unassembled WGS sequence"/>
</dbReference>
<dbReference type="InterPro" id="IPR036188">
    <property type="entry name" value="FAD/NAD-bd_sf"/>
</dbReference>
<accession>A0A0P7XRR6</accession>
<dbReference type="eggNOG" id="COG0644">
    <property type="taxonomic scope" value="Bacteria"/>
</dbReference>
<protein>
    <submittedName>
        <fullName evidence="1">Lycopene beta-cyclase CrtY</fullName>
    </submittedName>
</protein>
<reference evidence="1 2" key="1">
    <citation type="submission" date="2015-09" db="EMBL/GenBank/DDBJ databases">
        <title>Identification and resolution of microdiversity through metagenomic sequencing of parallel consortia.</title>
        <authorList>
            <person name="Nelson W.C."/>
            <person name="Romine M.F."/>
            <person name="Lindemann S.R."/>
        </authorList>
    </citation>
    <scope>NUCLEOTIDE SEQUENCE [LARGE SCALE GENOMIC DNA]</scope>
    <source>
        <strain evidence="1">HL-49</strain>
    </source>
</reference>
<evidence type="ECO:0000313" key="2">
    <source>
        <dbReference type="Proteomes" id="UP000050421"/>
    </source>
</evidence>
<organism evidence="1 2">
    <name type="scientific">Algoriphagus marincola HL-49</name>
    <dbReference type="NCBI Taxonomy" id="1305737"/>
    <lineage>
        <taxon>Bacteria</taxon>
        <taxon>Pseudomonadati</taxon>
        <taxon>Bacteroidota</taxon>
        <taxon>Cytophagia</taxon>
        <taxon>Cytophagales</taxon>
        <taxon>Cyclobacteriaceae</taxon>
        <taxon>Algoriphagus</taxon>
    </lineage>
</organism>